<evidence type="ECO:0000256" key="1">
    <source>
        <dbReference type="ARBA" id="ARBA00004123"/>
    </source>
</evidence>
<feature type="domain" description="BHLH" evidence="8">
    <location>
        <begin position="375"/>
        <end position="424"/>
    </location>
</feature>
<evidence type="ECO:0000256" key="7">
    <source>
        <dbReference type="SAM" id="MobiDB-lite"/>
    </source>
</evidence>
<evidence type="ECO:0000256" key="4">
    <source>
        <dbReference type="ARBA" id="ARBA00023163"/>
    </source>
</evidence>
<organism evidence="9 10">
    <name type="scientific">Zizania palustris</name>
    <name type="common">Northern wild rice</name>
    <dbReference type="NCBI Taxonomy" id="103762"/>
    <lineage>
        <taxon>Eukaryota</taxon>
        <taxon>Viridiplantae</taxon>
        <taxon>Streptophyta</taxon>
        <taxon>Embryophyta</taxon>
        <taxon>Tracheophyta</taxon>
        <taxon>Spermatophyta</taxon>
        <taxon>Magnoliopsida</taxon>
        <taxon>Liliopsida</taxon>
        <taxon>Poales</taxon>
        <taxon>Poaceae</taxon>
        <taxon>BOP clade</taxon>
        <taxon>Oryzoideae</taxon>
        <taxon>Oryzeae</taxon>
        <taxon>Zizaniinae</taxon>
        <taxon>Zizania</taxon>
    </lineage>
</organism>
<evidence type="ECO:0000256" key="2">
    <source>
        <dbReference type="ARBA" id="ARBA00023015"/>
    </source>
</evidence>
<reference evidence="9" key="2">
    <citation type="submission" date="2021-02" db="EMBL/GenBank/DDBJ databases">
        <authorList>
            <person name="Kimball J.A."/>
            <person name="Haas M.W."/>
            <person name="Macchietto M."/>
            <person name="Kono T."/>
            <person name="Duquette J."/>
            <person name="Shao M."/>
        </authorList>
    </citation>
    <scope>NUCLEOTIDE SEQUENCE</scope>
    <source>
        <tissue evidence="9">Fresh leaf tissue</tissue>
    </source>
</reference>
<dbReference type="Pfam" id="PF14215">
    <property type="entry name" value="bHLH-MYC_N"/>
    <property type="match status" value="1"/>
</dbReference>
<dbReference type="GO" id="GO:0046983">
    <property type="term" value="F:protein dimerization activity"/>
    <property type="evidence" value="ECO:0007669"/>
    <property type="project" value="InterPro"/>
</dbReference>
<dbReference type="PANTHER" id="PTHR46266">
    <property type="entry name" value="TRANSCRIPTION FACTOR TT8"/>
    <property type="match status" value="1"/>
</dbReference>
<dbReference type="InterPro" id="IPR011598">
    <property type="entry name" value="bHLH_dom"/>
</dbReference>
<accession>A0A8J5SRD3</accession>
<reference evidence="9" key="1">
    <citation type="journal article" date="2021" name="bioRxiv">
        <title>Whole Genome Assembly and Annotation of Northern Wild Rice, Zizania palustris L., Supports a Whole Genome Duplication in the Zizania Genus.</title>
        <authorList>
            <person name="Haas M."/>
            <person name="Kono T."/>
            <person name="Macchietto M."/>
            <person name="Millas R."/>
            <person name="McGilp L."/>
            <person name="Shao M."/>
            <person name="Duquette J."/>
            <person name="Hirsch C.N."/>
            <person name="Kimball J."/>
        </authorList>
    </citation>
    <scope>NUCLEOTIDE SEQUENCE</scope>
    <source>
        <tissue evidence="9">Fresh leaf tissue</tissue>
    </source>
</reference>
<dbReference type="Proteomes" id="UP000729402">
    <property type="component" value="Unassembled WGS sequence"/>
</dbReference>
<dbReference type="Pfam" id="PF00010">
    <property type="entry name" value="HLH"/>
    <property type="match status" value="1"/>
</dbReference>
<dbReference type="EMBL" id="JAAALK010000285">
    <property type="protein sequence ID" value="KAG8065695.1"/>
    <property type="molecule type" value="Genomic_DNA"/>
</dbReference>
<evidence type="ECO:0000256" key="6">
    <source>
        <dbReference type="SAM" id="Coils"/>
    </source>
</evidence>
<keyword evidence="5" id="KW-0539">Nucleus</keyword>
<feature type="region of interest" description="Disordered" evidence="7">
    <location>
        <begin position="456"/>
        <end position="484"/>
    </location>
</feature>
<gene>
    <name evidence="9" type="ORF">GUJ93_ZPchr0004g39289</name>
</gene>
<dbReference type="GO" id="GO:0005634">
    <property type="term" value="C:nucleus"/>
    <property type="evidence" value="ECO:0007669"/>
    <property type="project" value="UniProtKB-SubCell"/>
</dbReference>
<dbReference type="InterPro" id="IPR054502">
    <property type="entry name" value="bHLH-TF_ACT-like_plant"/>
</dbReference>
<protein>
    <recommendedName>
        <fullName evidence="8">BHLH domain-containing protein</fullName>
    </recommendedName>
</protein>
<dbReference type="SMART" id="SM00353">
    <property type="entry name" value="HLH"/>
    <property type="match status" value="1"/>
</dbReference>
<keyword evidence="10" id="KW-1185">Reference proteome</keyword>
<name>A0A8J5SRD3_ZIZPA</name>
<dbReference type="Pfam" id="PF22754">
    <property type="entry name" value="bHLH-TF_ACT-like_plant"/>
    <property type="match status" value="1"/>
</dbReference>
<keyword evidence="6" id="KW-0175">Coiled coil</keyword>
<dbReference type="PROSITE" id="PS50888">
    <property type="entry name" value="BHLH"/>
    <property type="match status" value="1"/>
</dbReference>
<keyword evidence="2" id="KW-0805">Transcription regulation</keyword>
<keyword evidence="3" id="KW-0010">Activator</keyword>
<evidence type="ECO:0000256" key="5">
    <source>
        <dbReference type="ARBA" id="ARBA00023242"/>
    </source>
</evidence>
<proteinExistence type="predicted"/>
<sequence>MVEALSWKRSQLAAAVRNIGWSYAIFWSIPSNRPGVLTWKDGFYNGEIKTRKIANSTNLTADEIVLQRSDQLRELYESLLSGDDDHHQARRPIAALSPEDLADTEWYYMICMTYAFRHGQGLPGKSFASNECVWLCNVQSADSKTFLRALLAKSTSIQTIVCIPFMSGVLELGTTDTVSEDPALVNRITTSFWDPQPFSACSSVEPSSSPSPDVDETGDDVGVVFEDIGHGNAVEATMAGGEVAGCASNANFEQITMEIDELYSICKELDVVPSLDDNSSWLVDDPWSFPLVPTSSSPVAVVTANTDVDDVVNLDGSSIDGGSCRSCFVAWKTTDSDEVAVPFNVGEPQKLLKKAVAAGAWMNCGRGSAVITQESSIKNHVMSERRRREKLNDMFGILKSVVPSIHKVDKASILAETIAYLRELERRVEELESKSEQPSRRPTETRVRRCRGIAGKKVTGAGAKRKASQQEVADGGDDHEAERARHSSNLNVTVMDKEVLLEVHCGWKELLMTRVFDAIKSLSLDVLSVQASTLNGLLGLKIQAKFASSAAVEPGMISEALRKAIGKAS</sequence>
<evidence type="ECO:0000313" key="9">
    <source>
        <dbReference type="EMBL" id="KAG8065695.1"/>
    </source>
</evidence>
<dbReference type="AlphaFoldDB" id="A0A8J5SRD3"/>
<evidence type="ECO:0000313" key="10">
    <source>
        <dbReference type="Proteomes" id="UP000729402"/>
    </source>
</evidence>
<comment type="subcellular location">
    <subcellularLocation>
        <location evidence="1">Nucleus</location>
    </subcellularLocation>
</comment>
<dbReference type="OrthoDB" id="690068at2759"/>
<evidence type="ECO:0000259" key="8">
    <source>
        <dbReference type="PROSITE" id="PS50888"/>
    </source>
</evidence>
<evidence type="ECO:0000256" key="3">
    <source>
        <dbReference type="ARBA" id="ARBA00023159"/>
    </source>
</evidence>
<dbReference type="PANTHER" id="PTHR46266:SF3">
    <property type="entry name" value="TRANSCRIPTION FACTOR EGL1"/>
    <property type="match status" value="1"/>
</dbReference>
<dbReference type="InterPro" id="IPR025610">
    <property type="entry name" value="MYC/MYB_N"/>
</dbReference>
<comment type="caution">
    <text evidence="9">The sequence shown here is derived from an EMBL/GenBank/DDBJ whole genome shotgun (WGS) entry which is preliminary data.</text>
</comment>
<keyword evidence="4" id="KW-0804">Transcription</keyword>
<feature type="coiled-coil region" evidence="6">
    <location>
        <begin position="414"/>
        <end position="441"/>
    </location>
</feature>